<protein>
    <submittedName>
        <fullName evidence="1">Uncharacterized protein</fullName>
    </submittedName>
</protein>
<evidence type="ECO:0000313" key="2">
    <source>
        <dbReference type="Proteomes" id="UP000598997"/>
    </source>
</evidence>
<comment type="caution">
    <text evidence="1">The sequence shown here is derived from an EMBL/GenBank/DDBJ whole genome shotgun (WGS) entry which is preliminary data.</text>
</comment>
<dbReference type="OrthoDB" id="9879779at2"/>
<dbReference type="Proteomes" id="UP000598997">
    <property type="component" value="Unassembled WGS sequence"/>
</dbReference>
<proteinExistence type="predicted"/>
<evidence type="ECO:0000313" key="1">
    <source>
        <dbReference type="EMBL" id="GGD49155.1"/>
    </source>
</evidence>
<organism evidence="1 2">
    <name type="scientific">Croceicoccus pelagius</name>
    <dbReference type="NCBI Taxonomy" id="1703341"/>
    <lineage>
        <taxon>Bacteria</taxon>
        <taxon>Pseudomonadati</taxon>
        <taxon>Pseudomonadota</taxon>
        <taxon>Alphaproteobacteria</taxon>
        <taxon>Sphingomonadales</taxon>
        <taxon>Erythrobacteraceae</taxon>
        <taxon>Croceicoccus</taxon>
    </lineage>
</organism>
<sequence>MLTITAAALLLVAPGPQISADSDMPSRIKADVAASMRPVSVFAEGETRRRPYNRQEMTLPVLAEKKVPLVRPLAQTKANDVQRASYLTNAIFTNIR</sequence>
<name>A0A916YKW4_9SPHN</name>
<dbReference type="RefSeq" id="WP_066763961.1">
    <property type="nucleotide sequence ID" value="NZ_BMIO01000007.1"/>
</dbReference>
<accession>A0A916YKW4</accession>
<gene>
    <name evidence="1" type="ORF">GCM10010989_24260</name>
</gene>
<keyword evidence="2" id="KW-1185">Reference proteome</keyword>
<dbReference type="AlphaFoldDB" id="A0A916YKW4"/>
<reference evidence="1 2" key="1">
    <citation type="journal article" date="2014" name="Int. J. Syst. Evol. Microbiol.">
        <title>Complete genome sequence of Corynebacterium casei LMG S-19264T (=DSM 44701T), isolated from a smear-ripened cheese.</title>
        <authorList>
            <consortium name="US DOE Joint Genome Institute (JGI-PGF)"/>
            <person name="Walter F."/>
            <person name="Albersmeier A."/>
            <person name="Kalinowski J."/>
            <person name="Ruckert C."/>
        </authorList>
    </citation>
    <scope>NUCLEOTIDE SEQUENCE [LARGE SCALE GENOMIC DNA]</scope>
    <source>
        <strain evidence="1 2">CGMCC 1.15358</strain>
    </source>
</reference>
<dbReference type="EMBL" id="BMIO01000007">
    <property type="protein sequence ID" value="GGD49155.1"/>
    <property type="molecule type" value="Genomic_DNA"/>
</dbReference>